<sequence>MAAQDEVKTQPDKRFSFNAPYSKDQVYAIRLTDDGPKPVMWTIQSTAPDRIKFSAENGYLPPTESTNVTVTLNPFEFKDGLNDRFNIEWINVPDDGPKAFDMEYMQKCDVIKKKVITIHYNL</sequence>
<evidence type="ECO:0000256" key="5">
    <source>
        <dbReference type="ARBA" id="ARBA00037744"/>
    </source>
</evidence>
<dbReference type="AlphaFoldDB" id="A0A077Z9P9"/>
<evidence type="ECO:0000256" key="7">
    <source>
        <dbReference type="RuleBase" id="RU003425"/>
    </source>
</evidence>
<dbReference type="PANTHER" id="PTHR22920:SF7">
    <property type="entry name" value="MSP DOMAIN-CONTAINING PROTEIN-RELATED"/>
    <property type="match status" value="1"/>
</dbReference>
<proteinExistence type="predicted"/>
<organism evidence="9 10">
    <name type="scientific">Trichuris trichiura</name>
    <name type="common">Whipworm</name>
    <name type="synonym">Trichocephalus trichiurus</name>
    <dbReference type="NCBI Taxonomy" id="36087"/>
    <lineage>
        <taxon>Eukaryota</taxon>
        <taxon>Metazoa</taxon>
        <taxon>Ecdysozoa</taxon>
        <taxon>Nematoda</taxon>
        <taxon>Enoplea</taxon>
        <taxon>Dorylaimia</taxon>
        <taxon>Trichinellida</taxon>
        <taxon>Trichuridae</taxon>
        <taxon>Trichuris</taxon>
    </lineage>
</organism>
<dbReference type="PANTHER" id="PTHR22920">
    <property type="entry name" value="MAJOR SPERM PROTEIN"/>
    <property type="match status" value="1"/>
</dbReference>
<dbReference type="InterPro" id="IPR000535">
    <property type="entry name" value="MSP_dom"/>
</dbReference>
<dbReference type="InterPro" id="IPR013783">
    <property type="entry name" value="Ig-like_fold"/>
</dbReference>
<gene>
    <name evidence="9" type="ORF">TTRE_0000467101</name>
</gene>
<dbReference type="STRING" id="36087.A0A077Z9P9"/>
<accession>A0A077Z9P9</accession>
<evidence type="ECO:0000256" key="1">
    <source>
        <dbReference type="ARBA" id="ARBA00004245"/>
    </source>
</evidence>
<reference evidence="9" key="1">
    <citation type="submission" date="2014-01" db="EMBL/GenBank/DDBJ databases">
        <authorList>
            <person name="Aslett M."/>
        </authorList>
    </citation>
    <scope>NUCLEOTIDE SEQUENCE</scope>
</reference>
<reference evidence="9" key="2">
    <citation type="submission" date="2014-03" db="EMBL/GenBank/DDBJ databases">
        <title>The whipworm genome and dual-species transcriptomics of an intimate host-pathogen interaction.</title>
        <authorList>
            <person name="Foth B.J."/>
            <person name="Tsai I.J."/>
            <person name="Reid A.J."/>
            <person name="Bancroft A.J."/>
            <person name="Nichol S."/>
            <person name="Tracey A."/>
            <person name="Holroyd N."/>
            <person name="Cotton J.A."/>
            <person name="Stanley E.J."/>
            <person name="Zarowiecki M."/>
            <person name="Liu J.Z."/>
            <person name="Huckvale T."/>
            <person name="Cooper P.J."/>
            <person name="Grencis R.K."/>
            <person name="Berriman M."/>
        </authorList>
    </citation>
    <scope>NUCLEOTIDE SEQUENCE [LARGE SCALE GENOMIC DNA]</scope>
</reference>
<dbReference type="Gene3D" id="2.60.40.10">
    <property type="entry name" value="Immunoglobulins"/>
    <property type="match status" value="1"/>
</dbReference>
<comment type="subcellular location">
    <subcellularLocation>
        <location evidence="6">Cell projection</location>
        <location evidence="6">Pseudopodium</location>
    </subcellularLocation>
    <subcellularLocation>
        <location evidence="1">Cytoplasm</location>
        <location evidence="1">Cytoskeleton</location>
    </subcellularLocation>
</comment>
<evidence type="ECO:0000256" key="4">
    <source>
        <dbReference type="ARBA" id="ARBA00023273"/>
    </source>
</evidence>
<evidence type="ECO:0000313" key="10">
    <source>
        <dbReference type="Proteomes" id="UP000030665"/>
    </source>
</evidence>
<dbReference type="OrthoDB" id="5912054at2759"/>
<dbReference type="EMBL" id="HG806035">
    <property type="protein sequence ID" value="CDW56393.1"/>
    <property type="molecule type" value="Genomic_DNA"/>
</dbReference>
<feature type="domain" description="MSP" evidence="8">
    <location>
        <begin position="6"/>
        <end position="122"/>
    </location>
</feature>
<dbReference type="GO" id="GO:0005856">
    <property type="term" value="C:cytoskeleton"/>
    <property type="evidence" value="ECO:0007669"/>
    <property type="project" value="UniProtKB-SubCell"/>
</dbReference>
<evidence type="ECO:0000256" key="3">
    <source>
        <dbReference type="ARBA" id="ARBA00023212"/>
    </source>
</evidence>
<evidence type="ECO:0000256" key="6">
    <source>
        <dbReference type="ARBA" id="ARBA00037818"/>
    </source>
</evidence>
<dbReference type="SUPFAM" id="SSF49354">
    <property type="entry name" value="PapD-like"/>
    <property type="match status" value="1"/>
</dbReference>
<evidence type="ECO:0000256" key="2">
    <source>
        <dbReference type="ARBA" id="ARBA00022490"/>
    </source>
</evidence>
<dbReference type="Pfam" id="PF00635">
    <property type="entry name" value="Motile_Sperm"/>
    <property type="match status" value="1"/>
</dbReference>
<comment type="function">
    <text evidence="5 7">Central component in molecular interactions underlying sperm crawling. Forms an extensive filament system that extends from sperm villipoda, along the leading edge of the pseudopod.</text>
</comment>
<evidence type="ECO:0000313" key="9">
    <source>
        <dbReference type="EMBL" id="CDW56393.1"/>
    </source>
</evidence>
<keyword evidence="10" id="KW-1185">Reference proteome</keyword>
<evidence type="ECO:0000259" key="8">
    <source>
        <dbReference type="PROSITE" id="PS50202"/>
    </source>
</evidence>
<dbReference type="InterPro" id="IPR008962">
    <property type="entry name" value="PapD-like_sf"/>
</dbReference>
<keyword evidence="2" id="KW-0963">Cytoplasm</keyword>
<name>A0A077Z9P9_TRITR</name>
<dbReference type="Proteomes" id="UP000030665">
    <property type="component" value="Unassembled WGS sequence"/>
</dbReference>
<protein>
    <recommendedName>
        <fullName evidence="7">Major sperm protein</fullName>
    </recommendedName>
</protein>
<dbReference type="PROSITE" id="PS50202">
    <property type="entry name" value="MSP"/>
    <property type="match status" value="1"/>
</dbReference>
<keyword evidence="3 7" id="KW-0206">Cytoskeleton</keyword>
<dbReference type="InterPro" id="IPR051155">
    <property type="entry name" value="Nematode_MSP"/>
</dbReference>
<dbReference type="GO" id="GO:0031143">
    <property type="term" value="C:pseudopodium"/>
    <property type="evidence" value="ECO:0007669"/>
    <property type="project" value="UniProtKB-SubCell"/>
</dbReference>
<keyword evidence="4" id="KW-0966">Cell projection</keyword>